<keyword evidence="4" id="KW-1185">Reference proteome</keyword>
<evidence type="ECO:0000256" key="1">
    <source>
        <dbReference type="ARBA" id="ARBA00023157"/>
    </source>
</evidence>
<dbReference type="GO" id="GO:0016491">
    <property type="term" value="F:oxidoreductase activity"/>
    <property type="evidence" value="ECO:0007669"/>
    <property type="project" value="InterPro"/>
</dbReference>
<evidence type="ECO:0000313" key="3">
    <source>
        <dbReference type="EMBL" id="MDA5109538.1"/>
    </source>
</evidence>
<keyword evidence="1" id="KW-1015">Disulfide bond</keyword>
<feature type="domain" description="Alkyl hydroperoxide reductase subunit C/ Thiol specific antioxidant" evidence="2">
    <location>
        <begin position="9"/>
        <end position="129"/>
    </location>
</feature>
<dbReference type="CDD" id="cd02971">
    <property type="entry name" value="PRX_family"/>
    <property type="match status" value="1"/>
</dbReference>
<protein>
    <submittedName>
        <fullName evidence="3">Redoxin domain-containing protein</fullName>
    </submittedName>
</protein>
<reference evidence="3" key="1">
    <citation type="submission" date="2022-12" db="EMBL/GenBank/DDBJ databases">
        <title>Draft genome sequence of the thermophilic strain Brevibacillus thermoruber HT42, isolated from Los Humeros, Puebla, Mexico, with biotechnological potential.</title>
        <authorList>
            <person name="Lara Sanchez J."/>
            <person name="Solis Palacios R."/>
            <person name="Bustos Baena A.S."/>
            <person name="Ruz Baez A.E."/>
            <person name="Espinosa Luna G."/>
            <person name="Oliart Ros R.M."/>
        </authorList>
    </citation>
    <scope>NUCLEOTIDE SEQUENCE</scope>
    <source>
        <strain evidence="3">HT42</strain>
    </source>
</reference>
<dbReference type="GO" id="GO:0016209">
    <property type="term" value="F:antioxidant activity"/>
    <property type="evidence" value="ECO:0007669"/>
    <property type="project" value="InterPro"/>
</dbReference>
<proteinExistence type="predicted"/>
<dbReference type="InterPro" id="IPR000866">
    <property type="entry name" value="AhpC/TSA"/>
</dbReference>
<dbReference type="SUPFAM" id="SSF52833">
    <property type="entry name" value="Thioredoxin-like"/>
    <property type="match status" value="1"/>
</dbReference>
<comment type="caution">
    <text evidence="3">The sequence shown here is derived from an EMBL/GenBank/DDBJ whole genome shotgun (WGS) entry which is preliminary data.</text>
</comment>
<gene>
    <name evidence="3" type="ORF">O3V59_14305</name>
</gene>
<dbReference type="Proteomes" id="UP001151071">
    <property type="component" value="Unassembled WGS sequence"/>
</dbReference>
<organism evidence="3 4">
    <name type="scientific">Brevibacillus thermoruber</name>
    <dbReference type="NCBI Taxonomy" id="33942"/>
    <lineage>
        <taxon>Bacteria</taxon>
        <taxon>Bacillati</taxon>
        <taxon>Bacillota</taxon>
        <taxon>Bacilli</taxon>
        <taxon>Bacillales</taxon>
        <taxon>Paenibacillaceae</taxon>
        <taxon>Brevibacillus</taxon>
    </lineage>
</organism>
<evidence type="ECO:0000259" key="2">
    <source>
        <dbReference type="Pfam" id="PF00578"/>
    </source>
</evidence>
<dbReference type="InterPro" id="IPR036249">
    <property type="entry name" value="Thioredoxin-like_sf"/>
</dbReference>
<dbReference type="AlphaFoldDB" id="A0A9X3TTP0"/>
<dbReference type="RefSeq" id="WP_271140399.1">
    <property type="nucleotide sequence ID" value="NZ_JAPYYP010000018.1"/>
</dbReference>
<sequence length="162" mass="18652">MRVIQALYKYALPSTDGVRVSCGELLRDANGLVLVSFPFAFTETSEQALAWFRDHYSQFAEKNYRVVGLSVENVFTLKALREKLHLPYHLHSDANREVSRSLGILLPEVAEVRDVTDCSVLFVDRLRHIRRWTYGGGVSDFERIQRELVKSLVPFPSRLGYY</sequence>
<dbReference type="Gene3D" id="3.40.30.10">
    <property type="entry name" value="Glutaredoxin"/>
    <property type="match status" value="1"/>
</dbReference>
<evidence type="ECO:0000313" key="4">
    <source>
        <dbReference type="Proteomes" id="UP001151071"/>
    </source>
</evidence>
<accession>A0A9X3TTP0</accession>
<name>A0A9X3TTP0_9BACL</name>
<dbReference type="Pfam" id="PF00578">
    <property type="entry name" value="AhpC-TSA"/>
    <property type="match status" value="1"/>
</dbReference>
<dbReference type="EMBL" id="JAPYYP010000018">
    <property type="protein sequence ID" value="MDA5109538.1"/>
    <property type="molecule type" value="Genomic_DNA"/>
</dbReference>